<dbReference type="AlphaFoldDB" id="A0A068WU56"/>
<sequence length="205" mass="23192">MDSSCDVIEIPIEAAQEYVTTAIGFAPLNLSDLIYNIFTDNLCELVEKVVGELYAKYEKYLTQDKVDALKKMIKIKLQGQQNVLFDQFDNFIICDIFNIGDDVVLPDDIPQTTYSRKKHEWIKKSIGKYEQNLMLLNLVQKRIDQELANVKVLHDDLGKASIMIGDAIKSDFGGASVEEFRLSVDALIHGRENVLNFLKGSDTLP</sequence>
<reference evidence="1 2" key="1">
    <citation type="journal article" date="2013" name="Nature">
        <title>The genomes of four tapeworm species reveal adaptations to parasitism.</title>
        <authorList>
            <person name="Tsai I.J."/>
            <person name="Zarowiecki M."/>
            <person name="Holroyd N."/>
            <person name="Garciarrubio A."/>
            <person name="Sanchez-Flores A."/>
            <person name="Brooks K.L."/>
            <person name="Tracey A."/>
            <person name="Bobes R.J."/>
            <person name="Fragoso G."/>
            <person name="Sciutto E."/>
            <person name="Aslett M."/>
            <person name="Beasley H."/>
            <person name="Bennett H.M."/>
            <person name="Cai J."/>
            <person name="Camicia F."/>
            <person name="Clark R."/>
            <person name="Cucher M."/>
            <person name="De Silva N."/>
            <person name="Day T.A."/>
            <person name="Deplazes P."/>
            <person name="Estrada K."/>
            <person name="Fernandez C."/>
            <person name="Holland P.W."/>
            <person name="Hou J."/>
            <person name="Hu S."/>
            <person name="Huckvale T."/>
            <person name="Hung S.S."/>
            <person name="Kamenetzky L."/>
            <person name="Keane J.A."/>
            <person name="Kiss F."/>
            <person name="Koziol U."/>
            <person name="Lambert O."/>
            <person name="Liu K."/>
            <person name="Luo X."/>
            <person name="Luo Y."/>
            <person name="Macchiaroli N."/>
            <person name="Nichol S."/>
            <person name="Paps J."/>
            <person name="Parkinson J."/>
            <person name="Pouchkina-Stantcheva N."/>
            <person name="Riddiford N."/>
            <person name="Rosenzvit M."/>
            <person name="Salinas G."/>
            <person name="Wasmuth J.D."/>
            <person name="Zamanian M."/>
            <person name="Zheng Y."/>
            <person name="Cai X."/>
            <person name="Soberon X."/>
            <person name="Olson P.D."/>
            <person name="Laclette J.P."/>
            <person name="Brehm K."/>
            <person name="Berriman M."/>
            <person name="Garciarrubio A."/>
            <person name="Bobes R.J."/>
            <person name="Fragoso G."/>
            <person name="Sanchez-Flores A."/>
            <person name="Estrada K."/>
            <person name="Cevallos M.A."/>
            <person name="Morett E."/>
            <person name="Gonzalez V."/>
            <person name="Portillo T."/>
            <person name="Ochoa-Leyva A."/>
            <person name="Jose M.V."/>
            <person name="Sciutto E."/>
            <person name="Landa A."/>
            <person name="Jimenez L."/>
            <person name="Valdes V."/>
            <person name="Carrero J.C."/>
            <person name="Larralde C."/>
            <person name="Morales-Montor J."/>
            <person name="Limon-Lason J."/>
            <person name="Soberon X."/>
            <person name="Laclette J.P."/>
        </authorList>
    </citation>
    <scope>NUCLEOTIDE SEQUENCE [LARGE SCALE GENOMIC DNA]</scope>
</reference>
<dbReference type="OrthoDB" id="1884855at2759"/>
<protein>
    <submittedName>
        <fullName evidence="1 3">Expressed conserved protein</fullName>
    </submittedName>
</protein>
<name>A0A068WU56_ECHGR</name>
<dbReference type="Proteomes" id="UP000492820">
    <property type="component" value="Unassembled WGS sequence"/>
</dbReference>
<dbReference type="WBParaSite" id="EgrG_000928700.1">
    <property type="protein sequence ID" value="EgrG_000928700.1"/>
    <property type="gene ID" value="EgrG_000928700"/>
</dbReference>
<reference evidence="3" key="3">
    <citation type="submission" date="2020-10" db="UniProtKB">
        <authorList>
            <consortium name="WormBaseParasite"/>
        </authorList>
    </citation>
    <scope>IDENTIFICATION</scope>
</reference>
<evidence type="ECO:0000313" key="1">
    <source>
        <dbReference type="EMBL" id="CDS23700.1"/>
    </source>
</evidence>
<evidence type="ECO:0000313" key="2">
    <source>
        <dbReference type="Proteomes" id="UP000492820"/>
    </source>
</evidence>
<dbReference type="EMBL" id="LK028593">
    <property type="protein sequence ID" value="CDS23700.1"/>
    <property type="molecule type" value="Genomic_DNA"/>
</dbReference>
<reference evidence="1" key="2">
    <citation type="submission" date="2014-06" db="EMBL/GenBank/DDBJ databases">
        <authorList>
            <person name="Aslett M."/>
        </authorList>
    </citation>
    <scope>NUCLEOTIDE SEQUENCE</scope>
</reference>
<gene>
    <name evidence="3" type="primary">EGR_06858</name>
    <name evidence="1" type="ORF">EgrG_000928700.1</name>
</gene>
<evidence type="ECO:0000313" key="3">
    <source>
        <dbReference type="WBParaSite" id="EgrG_000928700.1"/>
    </source>
</evidence>
<accession>A0A068WU56</accession>
<proteinExistence type="predicted"/>
<organism evidence="1">
    <name type="scientific">Echinococcus granulosus</name>
    <name type="common">Hydatid tapeworm</name>
    <dbReference type="NCBI Taxonomy" id="6210"/>
    <lineage>
        <taxon>Eukaryota</taxon>
        <taxon>Metazoa</taxon>
        <taxon>Spiralia</taxon>
        <taxon>Lophotrochozoa</taxon>
        <taxon>Platyhelminthes</taxon>
        <taxon>Cestoda</taxon>
        <taxon>Eucestoda</taxon>
        <taxon>Cyclophyllidea</taxon>
        <taxon>Taeniidae</taxon>
        <taxon>Echinococcus</taxon>
        <taxon>Echinococcus granulosus group</taxon>
    </lineage>
</organism>